<accession>A0A1D1USQ5</accession>
<dbReference type="PROSITE" id="PS50297">
    <property type="entry name" value="ANK_REP_REGION"/>
    <property type="match status" value="6"/>
</dbReference>
<dbReference type="Gene3D" id="1.25.40.20">
    <property type="entry name" value="Ankyrin repeat-containing domain"/>
    <property type="match status" value="3"/>
</dbReference>
<keyword evidence="6" id="KW-1185">Reference proteome</keyword>
<evidence type="ECO:0000256" key="3">
    <source>
        <dbReference type="PROSITE-ProRule" id="PRU00023"/>
    </source>
</evidence>
<comment type="caution">
    <text evidence="5">The sequence shown here is derived from an EMBL/GenBank/DDBJ whole genome shotgun (WGS) entry which is preliminary data.</text>
</comment>
<evidence type="ECO:0000256" key="2">
    <source>
        <dbReference type="ARBA" id="ARBA00023043"/>
    </source>
</evidence>
<keyword evidence="1" id="KW-0677">Repeat</keyword>
<organism evidence="5 6">
    <name type="scientific">Ramazzottius varieornatus</name>
    <name type="common">Water bear</name>
    <name type="synonym">Tardigrade</name>
    <dbReference type="NCBI Taxonomy" id="947166"/>
    <lineage>
        <taxon>Eukaryota</taxon>
        <taxon>Metazoa</taxon>
        <taxon>Ecdysozoa</taxon>
        <taxon>Tardigrada</taxon>
        <taxon>Eutardigrada</taxon>
        <taxon>Parachela</taxon>
        <taxon>Hypsibioidea</taxon>
        <taxon>Ramazzottiidae</taxon>
        <taxon>Ramazzottius</taxon>
    </lineage>
</organism>
<keyword evidence="2 3" id="KW-0040">ANK repeat</keyword>
<feature type="repeat" description="ANK" evidence="3">
    <location>
        <begin position="202"/>
        <end position="234"/>
    </location>
</feature>
<evidence type="ECO:0000256" key="1">
    <source>
        <dbReference type="ARBA" id="ARBA00022737"/>
    </source>
</evidence>
<dbReference type="AlphaFoldDB" id="A0A1D1USQ5"/>
<feature type="repeat" description="ANK" evidence="3">
    <location>
        <begin position="273"/>
        <end position="305"/>
    </location>
</feature>
<dbReference type="OrthoDB" id="1661883at2759"/>
<dbReference type="PANTHER" id="PTHR24161:SF85">
    <property type="entry name" value="PALMITOYLTRANSFERASE HIP14"/>
    <property type="match status" value="1"/>
</dbReference>
<dbReference type="InterPro" id="IPR036770">
    <property type="entry name" value="Ankyrin_rpt-contain_sf"/>
</dbReference>
<dbReference type="STRING" id="947166.A0A1D1USQ5"/>
<feature type="repeat" description="ANK" evidence="3">
    <location>
        <begin position="89"/>
        <end position="121"/>
    </location>
</feature>
<feature type="repeat" description="ANK" evidence="3">
    <location>
        <begin position="122"/>
        <end position="143"/>
    </location>
</feature>
<dbReference type="PROSITE" id="PS50088">
    <property type="entry name" value="ANK_REPEAT"/>
    <property type="match status" value="6"/>
</dbReference>
<name>A0A1D1USQ5_RAMVA</name>
<feature type="repeat" description="ANK" evidence="3">
    <location>
        <begin position="448"/>
        <end position="480"/>
    </location>
</feature>
<dbReference type="Proteomes" id="UP000186922">
    <property type="component" value="Unassembled WGS sequence"/>
</dbReference>
<dbReference type="PANTHER" id="PTHR24161">
    <property type="entry name" value="ANK_REP_REGION DOMAIN-CONTAINING PROTEIN-RELATED"/>
    <property type="match status" value="1"/>
</dbReference>
<evidence type="ECO:0000313" key="6">
    <source>
        <dbReference type="Proteomes" id="UP000186922"/>
    </source>
</evidence>
<dbReference type="EMBL" id="BDGG01000002">
    <property type="protein sequence ID" value="GAU91550.1"/>
    <property type="molecule type" value="Genomic_DNA"/>
</dbReference>
<dbReference type="SMART" id="SM00248">
    <property type="entry name" value="ANK"/>
    <property type="match status" value="10"/>
</dbReference>
<dbReference type="InterPro" id="IPR002110">
    <property type="entry name" value="Ankyrin_rpt"/>
</dbReference>
<gene>
    <name evidence="5" type="primary">RvY_03782-1</name>
    <name evidence="5" type="synonym">RvY_03782.1</name>
    <name evidence="5" type="ORF">RvY_03782</name>
</gene>
<evidence type="ECO:0000256" key="4">
    <source>
        <dbReference type="SAM" id="MobiDB-lite"/>
    </source>
</evidence>
<evidence type="ECO:0000313" key="5">
    <source>
        <dbReference type="EMBL" id="GAU91550.1"/>
    </source>
</evidence>
<feature type="repeat" description="ANK" evidence="3">
    <location>
        <begin position="344"/>
        <end position="376"/>
    </location>
</feature>
<reference evidence="5 6" key="1">
    <citation type="journal article" date="2016" name="Nat. Commun.">
        <title>Extremotolerant tardigrade genome and improved radiotolerance of human cultured cells by tardigrade-unique protein.</title>
        <authorList>
            <person name="Hashimoto T."/>
            <person name="Horikawa D.D."/>
            <person name="Saito Y."/>
            <person name="Kuwahara H."/>
            <person name="Kozuka-Hata H."/>
            <person name="Shin-I T."/>
            <person name="Minakuchi Y."/>
            <person name="Ohishi K."/>
            <person name="Motoyama A."/>
            <person name="Aizu T."/>
            <person name="Enomoto A."/>
            <person name="Kondo K."/>
            <person name="Tanaka S."/>
            <person name="Hara Y."/>
            <person name="Koshikawa S."/>
            <person name="Sagara H."/>
            <person name="Miura T."/>
            <person name="Yokobori S."/>
            <person name="Miyagawa K."/>
            <person name="Suzuki Y."/>
            <person name="Kubo T."/>
            <person name="Oyama M."/>
            <person name="Kohara Y."/>
            <person name="Fujiyama A."/>
            <person name="Arakawa K."/>
            <person name="Katayama T."/>
            <person name="Toyoda A."/>
            <person name="Kunieda T."/>
        </authorList>
    </citation>
    <scope>NUCLEOTIDE SEQUENCE [LARGE SCALE GENOMIC DNA]</scope>
    <source>
        <strain evidence="5 6">YOKOZUNA-1</strain>
    </source>
</reference>
<sequence length="491" mass="53755">MSFFSKAKLPPGPPFSKKSSCPEMDGAPAYTDNAFPAETKRLLESDASVPLLFQYTDQEIFQLADEGMTEELDRVLRATPSKLDVVDDSGKSLLHHAAENGRPPVIDLLVQKGANILANDHEGNTPLHLAAARNQSGAVETLMALRLRTVKRGACDAAFMCAHNDELETPMHIAVRHGSAAVLLALFSVCGYKEKINSPGWNGNTPLHVACCCDRTDCLKILLDYGADPLVASFSGMTPIHNAARRASKKVLAFLLQSCAVPKDVLLNLVDDENQTALHWAVNNGDVDTVQLLMENGASLDAQMYDKSTPLHLACAQGLIHVVQRMCEIVPARFRKIMEERDAQGMTCLHRATMFDHREVCEFLLDKGAAIDEEDNEGRTSLVLAASRASWRVQGLLLQHGAKAWTHDKYGKNYLHYVISRGLSPEFCQATTGSLKNCSYLLDQKDIYGCTPLHYAAMNGSLRSSTGLVRLGATVNTKNKESQLPLHFAAK</sequence>
<protein>
    <submittedName>
        <fullName evidence="5">Uncharacterized protein</fullName>
    </submittedName>
</protein>
<dbReference type="PRINTS" id="PR01415">
    <property type="entry name" value="ANKYRIN"/>
</dbReference>
<dbReference type="SUPFAM" id="SSF48403">
    <property type="entry name" value="Ankyrin repeat"/>
    <property type="match status" value="2"/>
</dbReference>
<dbReference type="Pfam" id="PF12796">
    <property type="entry name" value="Ank_2"/>
    <property type="match status" value="5"/>
</dbReference>
<proteinExistence type="predicted"/>
<feature type="region of interest" description="Disordered" evidence="4">
    <location>
        <begin position="1"/>
        <end position="32"/>
    </location>
</feature>